<dbReference type="SUPFAM" id="SSF54447">
    <property type="entry name" value="ssDNA-binding transcriptional regulator domain"/>
    <property type="match status" value="1"/>
</dbReference>
<sequence>MSTKRKDETSEPSETVIPLDNYKQVTVRRFKTMNLVDIREFYVDKVTKEKKPGKKGISLTEEMWKKLMASQHQIQEALDQLNSEPPAKKVKQESISKKTVNDSEED</sequence>
<feature type="domain" description="Transcriptional coactivator p15 (PC4) C-terminal" evidence="8">
    <location>
        <begin position="18"/>
        <end position="69"/>
    </location>
</feature>
<name>G3B3D7_CANTC</name>
<keyword evidence="6" id="KW-0539">Nucleus</keyword>
<dbReference type="GO" id="GO:0060261">
    <property type="term" value="P:positive regulation of transcription initiation by RNA polymerase II"/>
    <property type="evidence" value="ECO:0007669"/>
    <property type="project" value="InterPro"/>
</dbReference>
<dbReference type="HOGENOM" id="CLU_144950_1_0_1"/>
<dbReference type="InterPro" id="IPR009044">
    <property type="entry name" value="ssDNA-bd_transcriptional_reg"/>
</dbReference>
<reference evidence="9 10" key="1">
    <citation type="journal article" date="2011" name="Proc. Natl. Acad. Sci. U.S.A.">
        <title>Comparative genomics of xylose-fermenting fungi for enhanced biofuel production.</title>
        <authorList>
            <person name="Wohlbach D.J."/>
            <person name="Kuo A."/>
            <person name="Sato T.K."/>
            <person name="Potts K.M."/>
            <person name="Salamov A.A."/>
            <person name="LaButti K.M."/>
            <person name="Sun H."/>
            <person name="Clum A."/>
            <person name="Pangilinan J.L."/>
            <person name="Lindquist E.A."/>
            <person name="Lucas S."/>
            <person name="Lapidus A."/>
            <person name="Jin M."/>
            <person name="Gunawan C."/>
            <person name="Balan V."/>
            <person name="Dale B.E."/>
            <person name="Jeffries T.W."/>
            <person name="Zinkel R."/>
            <person name="Barry K.W."/>
            <person name="Grigoriev I.V."/>
            <person name="Gasch A.P."/>
        </authorList>
    </citation>
    <scope>NUCLEOTIDE SEQUENCE [LARGE SCALE GENOMIC DNA]</scope>
    <source>
        <strain evidence="9">ATCC 10573</strain>
        <strain evidence="10">ATCC 10573 / BCRC 21748 / CBS 615 / JCM 9827 / NBRC 10315 / NRRL Y-1498 / VKM Y-70</strain>
    </source>
</reference>
<dbReference type="Pfam" id="PF02229">
    <property type="entry name" value="PC4"/>
    <property type="match status" value="1"/>
</dbReference>
<dbReference type="PANTHER" id="PTHR13215">
    <property type="entry name" value="RNA POLYMERASE II TRANSCRIPTIONAL COACTIVATOR"/>
    <property type="match status" value="1"/>
</dbReference>
<dbReference type="EMBL" id="GL996521">
    <property type="protein sequence ID" value="EGV64379.1"/>
    <property type="molecule type" value="Genomic_DNA"/>
</dbReference>
<evidence type="ECO:0000256" key="1">
    <source>
        <dbReference type="ARBA" id="ARBA00004123"/>
    </source>
</evidence>
<dbReference type="GO" id="GO:0003713">
    <property type="term" value="F:transcription coactivator activity"/>
    <property type="evidence" value="ECO:0007669"/>
    <property type="project" value="InterPro"/>
</dbReference>
<keyword evidence="10" id="KW-1185">Reference proteome</keyword>
<dbReference type="OrthoDB" id="2505440at2759"/>
<dbReference type="RefSeq" id="XP_006686694.1">
    <property type="nucleotide sequence ID" value="XM_006686631.1"/>
</dbReference>
<evidence type="ECO:0000256" key="7">
    <source>
        <dbReference type="SAM" id="MobiDB-lite"/>
    </source>
</evidence>
<feature type="region of interest" description="Disordered" evidence="7">
    <location>
        <begin position="79"/>
        <end position="106"/>
    </location>
</feature>
<evidence type="ECO:0000256" key="5">
    <source>
        <dbReference type="ARBA" id="ARBA00023163"/>
    </source>
</evidence>
<accession>G3B3D7</accession>
<dbReference type="InterPro" id="IPR003173">
    <property type="entry name" value="PC4_C"/>
</dbReference>
<gene>
    <name evidence="9" type="ORF">CANTEDRAFT_114169</name>
</gene>
<evidence type="ECO:0000256" key="6">
    <source>
        <dbReference type="ARBA" id="ARBA00023242"/>
    </source>
</evidence>
<dbReference type="EMBL" id="GL996521">
    <property type="protein sequence ID" value="EGV64380.1"/>
    <property type="molecule type" value="Genomic_DNA"/>
</dbReference>
<dbReference type="GO" id="GO:0003677">
    <property type="term" value="F:DNA binding"/>
    <property type="evidence" value="ECO:0007669"/>
    <property type="project" value="UniProtKB-KW"/>
</dbReference>
<comment type="subcellular location">
    <subcellularLocation>
        <location evidence="1">Nucleus</location>
    </subcellularLocation>
</comment>
<keyword evidence="4 9" id="KW-0238">DNA-binding</keyword>
<protein>
    <submittedName>
        <fullName evidence="9">SsDNA-binding transcriptional regulator</fullName>
    </submittedName>
</protein>
<comment type="similarity">
    <text evidence="2">Belongs to the transcriptional coactivator PC4 family.</text>
</comment>
<proteinExistence type="inferred from homology"/>
<evidence type="ECO:0000313" key="10">
    <source>
        <dbReference type="Proteomes" id="UP000000707"/>
    </source>
</evidence>
<keyword evidence="3" id="KW-0805">Transcription regulation</keyword>
<dbReference type="eggNOG" id="KOG2712">
    <property type="taxonomic scope" value="Eukaryota"/>
</dbReference>
<organism evidence="10">
    <name type="scientific">Candida tenuis (strain ATCC 10573 / BCRC 21748 / CBS 615 / JCM 9827 / NBRC 10315 / NRRL Y-1498 / VKM Y-70)</name>
    <name type="common">Yeast</name>
    <name type="synonym">Yamadazyma tenuis</name>
    <dbReference type="NCBI Taxonomy" id="590646"/>
    <lineage>
        <taxon>Eukaryota</taxon>
        <taxon>Fungi</taxon>
        <taxon>Dikarya</taxon>
        <taxon>Ascomycota</taxon>
        <taxon>Saccharomycotina</taxon>
        <taxon>Pichiomycetes</taxon>
        <taxon>Debaryomycetaceae</taxon>
        <taxon>Yamadazyma</taxon>
    </lineage>
</organism>
<dbReference type="Gene3D" id="2.30.31.10">
    <property type="entry name" value="Transcriptional Coactivator Pc4, Chain A"/>
    <property type="match status" value="1"/>
</dbReference>
<feature type="compositionally biased region" description="Basic and acidic residues" evidence="7">
    <location>
        <begin position="86"/>
        <end position="106"/>
    </location>
</feature>
<dbReference type="InterPro" id="IPR045125">
    <property type="entry name" value="Sub1/Tcp4-like"/>
</dbReference>
<evidence type="ECO:0000256" key="4">
    <source>
        <dbReference type="ARBA" id="ARBA00023125"/>
    </source>
</evidence>
<evidence type="ECO:0000256" key="3">
    <source>
        <dbReference type="ARBA" id="ARBA00023015"/>
    </source>
</evidence>
<dbReference type="AlphaFoldDB" id="G3B3D7"/>
<dbReference type="KEGG" id="cten:18247300"/>
<evidence type="ECO:0000313" key="9">
    <source>
        <dbReference type="EMBL" id="EGV64379.1"/>
    </source>
</evidence>
<dbReference type="Proteomes" id="UP000000707">
    <property type="component" value="Unassembled WGS sequence"/>
</dbReference>
<keyword evidence="5" id="KW-0804">Transcription</keyword>
<evidence type="ECO:0000259" key="8">
    <source>
        <dbReference type="Pfam" id="PF02229"/>
    </source>
</evidence>
<dbReference type="STRING" id="590646.G3B3D7"/>
<dbReference type="GO" id="GO:0005634">
    <property type="term" value="C:nucleus"/>
    <property type="evidence" value="ECO:0007669"/>
    <property type="project" value="UniProtKB-SubCell"/>
</dbReference>
<dbReference type="GeneID" id="18247300"/>
<evidence type="ECO:0000256" key="2">
    <source>
        <dbReference type="ARBA" id="ARBA00009001"/>
    </source>
</evidence>